<feature type="non-terminal residue" evidence="2">
    <location>
        <position position="74"/>
    </location>
</feature>
<dbReference type="Proteomes" id="UP000236291">
    <property type="component" value="Unassembled WGS sequence"/>
</dbReference>
<proteinExistence type="predicted"/>
<reference evidence="2 3" key="2">
    <citation type="journal article" date="2017" name="Front. Plant Sci.">
        <title>Gene Classification and Mining of Molecular Markers Useful in Red Clover (Trifolium pratense) Breeding.</title>
        <authorList>
            <person name="Istvanek J."/>
            <person name="Dluhosova J."/>
            <person name="Dluhos P."/>
            <person name="Patkova L."/>
            <person name="Nedelnik J."/>
            <person name="Repkova J."/>
        </authorList>
    </citation>
    <scope>NUCLEOTIDE SEQUENCE [LARGE SCALE GENOMIC DNA]</scope>
    <source>
        <strain evidence="3">cv. Tatra</strain>
        <tissue evidence="2">Young leaves</tissue>
    </source>
</reference>
<comment type="caution">
    <text evidence="2">The sequence shown here is derived from an EMBL/GenBank/DDBJ whole genome shotgun (WGS) entry which is preliminary data.</text>
</comment>
<dbReference type="STRING" id="57577.A0A2K3KIQ4"/>
<reference evidence="2 3" key="1">
    <citation type="journal article" date="2014" name="Am. J. Bot.">
        <title>Genome assembly and annotation for red clover (Trifolium pratense; Fabaceae).</title>
        <authorList>
            <person name="Istvanek J."/>
            <person name="Jaros M."/>
            <person name="Krenek A."/>
            <person name="Repkova J."/>
        </authorList>
    </citation>
    <scope>NUCLEOTIDE SEQUENCE [LARGE SCALE GENOMIC DNA]</scope>
    <source>
        <strain evidence="3">cv. Tatra</strain>
        <tissue evidence="2">Young leaves</tissue>
    </source>
</reference>
<feature type="region of interest" description="Disordered" evidence="1">
    <location>
        <begin position="1"/>
        <end position="23"/>
    </location>
</feature>
<dbReference type="AlphaFoldDB" id="A0A2K3KIQ4"/>
<accession>A0A2K3KIQ4</accession>
<name>A0A2K3KIQ4_TRIPR</name>
<dbReference type="ExpressionAtlas" id="A0A2K3KIQ4">
    <property type="expression patterns" value="baseline"/>
</dbReference>
<organism evidence="2 3">
    <name type="scientific">Trifolium pratense</name>
    <name type="common">Red clover</name>
    <dbReference type="NCBI Taxonomy" id="57577"/>
    <lineage>
        <taxon>Eukaryota</taxon>
        <taxon>Viridiplantae</taxon>
        <taxon>Streptophyta</taxon>
        <taxon>Embryophyta</taxon>
        <taxon>Tracheophyta</taxon>
        <taxon>Spermatophyta</taxon>
        <taxon>Magnoliopsida</taxon>
        <taxon>eudicotyledons</taxon>
        <taxon>Gunneridae</taxon>
        <taxon>Pentapetalae</taxon>
        <taxon>rosids</taxon>
        <taxon>fabids</taxon>
        <taxon>Fabales</taxon>
        <taxon>Fabaceae</taxon>
        <taxon>Papilionoideae</taxon>
        <taxon>50 kb inversion clade</taxon>
        <taxon>NPAAA clade</taxon>
        <taxon>Hologalegina</taxon>
        <taxon>IRL clade</taxon>
        <taxon>Trifolieae</taxon>
        <taxon>Trifolium</taxon>
    </lineage>
</organism>
<protein>
    <recommendedName>
        <fullName evidence="4">Heat shock protein 70 kDa</fullName>
    </recommendedName>
</protein>
<sequence length="74" mass="7918">MAEPALSAESCTGNTEEESSSLPPEIAIGIDIGTTPCGVSVWNGSQFDIWTGEMNEMMKKCFETSKDHDFSIGA</sequence>
<evidence type="ECO:0008006" key="4">
    <source>
        <dbReference type="Google" id="ProtNLM"/>
    </source>
</evidence>
<gene>
    <name evidence="2" type="ORF">L195_g054942</name>
</gene>
<evidence type="ECO:0000313" key="2">
    <source>
        <dbReference type="EMBL" id="PNX66168.1"/>
    </source>
</evidence>
<evidence type="ECO:0000313" key="3">
    <source>
        <dbReference type="Proteomes" id="UP000236291"/>
    </source>
</evidence>
<evidence type="ECO:0000256" key="1">
    <source>
        <dbReference type="SAM" id="MobiDB-lite"/>
    </source>
</evidence>
<dbReference type="EMBL" id="ASHM01098066">
    <property type="protein sequence ID" value="PNX66168.1"/>
    <property type="molecule type" value="Genomic_DNA"/>
</dbReference>